<dbReference type="InterPro" id="IPR007822">
    <property type="entry name" value="LANC-like"/>
</dbReference>
<comment type="caution">
    <text evidence="1">The sequence shown here is derived from an EMBL/GenBank/DDBJ whole genome shotgun (WGS) entry which is preliminary data.</text>
</comment>
<name>A0A7K1U606_9BACT</name>
<reference evidence="1 2" key="1">
    <citation type="submission" date="2019-12" db="EMBL/GenBank/DDBJ databases">
        <title>Chitinophaga sp. strain ysch24 (GDMCC 1.1355), whole genome shotgun sequence.</title>
        <authorList>
            <person name="Zhang X."/>
        </authorList>
    </citation>
    <scope>NUCLEOTIDE SEQUENCE [LARGE SCALE GENOMIC DNA]</scope>
    <source>
        <strain evidence="2">ysch24</strain>
    </source>
</reference>
<dbReference type="Proteomes" id="UP000461730">
    <property type="component" value="Unassembled WGS sequence"/>
</dbReference>
<dbReference type="Gene3D" id="1.50.10.20">
    <property type="match status" value="1"/>
</dbReference>
<evidence type="ECO:0008006" key="3">
    <source>
        <dbReference type="Google" id="ProtNLM"/>
    </source>
</evidence>
<dbReference type="EMBL" id="WRXN01000006">
    <property type="protein sequence ID" value="MVT09794.1"/>
    <property type="molecule type" value="Genomic_DNA"/>
</dbReference>
<sequence>MIESVSISDPHLTGIIESIDRHFEDTRQFTLRDISLALFYHHLSVITGRSSYRQKQDEVLEGVLQWLEIADTEAITADKEAPFFLNCLADVVNRIHKGQGPAGWLYERIERFNGRLMASGWLTREWASWGYLDGWTGMVSYFLALPGHMTSRVTFLKAWEALPEQWIKARFGQPGAPFGQKGKIDTGLALGIAGILTVLEKLTAITSSQLLAQLLEENVQQLVRWRQEVDQQSGRSAIFPYLIDNEQREAHYDNHLWWRNSDPGHAILLYKTGLLLENEHYTRIATFIALNTLLRREEKDTGVYNASIMNGAAGVAELYRKLFEMIGNESLLEGYRYWISETLRLLDKDLAEDRFAGKEKEILEGLAGVGLTLAFHTHNKMSSWSPVLLL</sequence>
<keyword evidence="2" id="KW-1185">Reference proteome</keyword>
<organism evidence="1 2">
    <name type="scientific">Chitinophaga tropicalis</name>
    <dbReference type="NCBI Taxonomy" id="2683588"/>
    <lineage>
        <taxon>Bacteria</taxon>
        <taxon>Pseudomonadati</taxon>
        <taxon>Bacteroidota</taxon>
        <taxon>Chitinophagia</taxon>
        <taxon>Chitinophagales</taxon>
        <taxon>Chitinophagaceae</taxon>
        <taxon>Chitinophaga</taxon>
    </lineage>
</organism>
<dbReference type="RefSeq" id="WP_157307232.1">
    <property type="nucleotide sequence ID" value="NZ_WRXN01000006.1"/>
</dbReference>
<gene>
    <name evidence="1" type="ORF">GO493_16100</name>
</gene>
<evidence type="ECO:0000313" key="2">
    <source>
        <dbReference type="Proteomes" id="UP000461730"/>
    </source>
</evidence>
<protein>
    <recommendedName>
        <fullName evidence="3">Lanthionine synthetase</fullName>
    </recommendedName>
</protein>
<evidence type="ECO:0000313" key="1">
    <source>
        <dbReference type="EMBL" id="MVT09794.1"/>
    </source>
</evidence>
<dbReference type="GO" id="GO:0031179">
    <property type="term" value="P:peptide modification"/>
    <property type="evidence" value="ECO:0007669"/>
    <property type="project" value="InterPro"/>
</dbReference>
<dbReference type="SMART" id="SM01260">
    <property type="entry name" value="LANC_like"/>
    <property type="match status" value="1"/>
</dbReference>
<dbReference type="Pfam" id="PF05147">
    <property type="entry name" value="LANC_like"/>
    <property type="match status" value="1"/>
</dbReference>
<proteinExistence type="predicted"/>
<dbReference type="AlphaFoldDB" id="A0A7K1U606"/>
<dbReference type="SUPFAM" id="SSF158745">
    <property type="entry name" value="LanC-like"/>
    <property type="match status" value="1"/>
</dbReference>
<accession>A0A7K1U606</accession>